<dbReference type="InterPro" id="IPR000971">
    <property type="entry name" value="Globin"/>
</dbReference>
<evidence type="ECO:0000259" key="5">
    <source>
        <dbReference type="PROSITE" id="PS01033"/>
    </source>
</evidence>
<dbReference type="OrthoDB" id="5780832at2759"/>
<feature type="region of interest" description="Disordered" evidence="4">
    <location>
        <begin position="126"/>
        <end position="190"/>
    </location>
</feature>
<dbReference type="GO" id="GO:0046872">
    <property type="term" value="F:metal ion binding"/>
    <property type="evidence" value="ECO:0007669"/>
    <property type="project" value="UniProtKB-KW"/>
</dbReference>
<evidence type="ECO:0000256" key="2">
    <source>
        <dbReference type="ARBA" id="ARBA00022723"/>
    </source>
</evidence>
<dbReference type="EMBL" id="CAJFCW020000005">
    <property type="protein sequence ID" value="CAG9119783.1"/>
    <property type="molecule type" value="Genomic_DNA"/>
</dbReference>
<organism evidence="6 7">
    <name type="scientific">Bursaphelenchus okinawaensis</name>
    <dbReference type="NCBI Taxonomy" id="465554"/>
    <lineage>
        <taxon>Eukaryota</taxon>
        <taxon>Metazoa</taxon>
        <taxon>Ecdysozoa</taxon>
        <taxon>Nematoda</taxon>
        <taxon>Chromadorea</taxon>
        <taxon>Rhabditida</taxon>
        <taxon>Tylenchina</taxon>
        <taxon>Tylenchomorpha</taxon>
        <taxon>Aphelenchoidea</taxon>
        <taxon>Aphelenchoididae</taxon>
        <taxon>Bursaphelenchus</taxon>
    </lineage>
</organism>
<dbReference type="PANTHER" id="PTHR46458:SF16">
    <property type="entry name" value="GLOBIN DOMAIN-CONTAINING PROTEIN-RELATED"/>
    <property type="match status" value="1"/>
</dbReference>
<evidence type="ECO:0000313" key="7">
    <source>
        <dbReference type="Proteomes" id="UP000614601"/>
    </source>
</evidence>
<dbReference type="InterPro" id="IPR009050">
    <property type="entry name" value="Globin-like_sf"/>
</dbReference>
<dbReference type="AlphaFoldDB" id="A0A811L9H5"/>
<evidence type="ECO:0000256" key="4">
    <source>
        <dbReference type="SAM" id="MobiDB-lite"/>
    </source>
</evidence>
<dbReference type="GO" id="GO:0019825">
    <property type="term" value="F:oxygen binding"/>
    <property type="evidence" value="ECO:0007669"/>
    <property type="project" value="InterPro"/>
</dbReference>
<sequence>MSLCRPEASAERLRRASTGLRRGSRVKKDSEWHSSSCKAPRSSYTHYVQQSECLRQQVQQHPVYQSESLENPVIPRIKVTHPPRESRRTSICSPLRFTRTVSTDSIDSLERQCLRDLRWQRMMEAEMQQQGTSLQRQASLRNGDNGEPVASTSLEDPSSSYPPLSRVGRSKTDPGNDEQSNNNINNGNGRVALQRSPLSLSHGEATLKKSETLKRSSPDLFLDGVARSRILSDVIGLSCYQQKLITQCWPNIYSTGINGPFASQLYSTFYSKNAKAKALMQKADGVAVFTQSDADCTTMHTKLTLELIDKIVKNLDGHPGAIITYLNDVGQVHRTLRNEGISIAMWDDLGDAILDGVRKNDVVRKHKELRRAWLAVIAFITDNIKQGQSLFRSSPSTEGSELRSS</sequence>
<dbReference type="EMBL" id="CAJFDH010000005">
    <property type="protein sequence ID" value="CAD5224280.1"/>
    <property type="molecule type" value="Genomic_DNA"/>
</dbReference>
<gene>
    <name evidence="6" type="ORF">BOKJ2_LOCUS11000</name>
</gene>
<dbReference type="SUPFAM" id="SSF46458">
    <property type="entry name" value="Globin-like"/>
    <property type="match status" value="1"/>
</dbReference>
<proteinExistence type="predicted"/>
<accession>A0A811L9H5</accession>
<keyword evidence="7" id="KW-1185">Reference proteome</keyword>
<dbReference type="Proteomes" id="UP000614601">
    <property type="component" value="Unassembled WGS sequence"/>
</dbReference>
<comment type="caution">
    <text evidence="6">The sequence shown here is derived from an EMBL/GenBank/DDBJ whole genome shotgun (WGS) entry which is preliminary data.</text>
</comment>
<dbReference type="InterPro" id="IPR012292">
    <property type="entry name" value="Globin/Proto"/>
</dbReference>
<evidence type="ECO:0000313" key="6">
    <source>
        <dbReference type="EMBL" id="CAD5224280.1"/>
    </source>
</evidence>
<name>A0A811L9H5_9BILA</name>
<feature type="compositionally biased region" description="Polar residues" evidence="4">
    <location>
        <begin position="150"/>
        <end position="162"/>
    </location>
</feature>
<dbReference type="PROSITE" id="PS01033">
    <property type="entry name" value="GLOBIN"/>
    <property type="match status" value="1"/>
</dbReference>
<evidence type="ECO:0000256" key="3">
    <source>
        <dbReference type="ARBA" id="ARBA00023004"/>
    </source>
</evidence>
<feature type="compositionally biased region" description="Polar residues" evidence="4">
    <location>
        <begin position="127"/>
        <end position="142"/>
    </location>
</feature>
<dbReference type="Proteomes" id="UP000783686">
    <property type="component" value="Unassembled WGS sequence"/>
</dbReference>
<dbReference type="InterPro" id="IPR044399">
    <property type="entry name" value="Mb-like_M"/>
</dbReference>
<dbReference type="Gene3D" id="1.10.490.10">
    <property type="entry name" value="Globins"/>
    <property type="match status" value="1"/>
</dbReference>
<feature type="domain" description="Globin" evidence="5">
    <location>
        <begin position="236"/>
        <end position="389"/>
    </location>
</feature>
<protein>
    <recommendedName>
        <fullName evidence="5">Globin domain-containing protein</fullName>
    </recommendedName>
</protein>
<dbReference type="GO" id="GO:0020037">
    <property type="term" value="F:heme binding"/>
    <property type="evidence" value="ECO:0007669"/>
    <property type="project" value="InterPro"/>
</dbReference>
<keyword evidence="2" id="KW-0479">Metal-binding</keyword>
<feature type="region of interest" description="Disordered" evidence="4">
    <location>
        <begin position="1"/>
        <end position="37"/>
    </location>
</feature>
<dbReference type="PANTHER" id="PTHR46458">
    <property type="entry name" value="BLR2807 PROTEIN"/>
    <property type="match status" value="1"/>
</dbReference>
<dbReference type="InterPro" id="IPR050532">
    <property type="entry name" value="Globin-like_OT"/>
</dbReference>
<reference evidence="6" key="1">
    <citation type="submission" date="2020-09" db="EMBL/GenBank/DDBJ databases">
        <authorList>
            <person name="Kikuchi T."/>
        </authorList>
    </citation>
    <scope>NUCLEOTIDE SEQUENCE</scope>
    <source>
        <strain evidence="6">SH1</strain>
    </source>
</reference>
<dbReference type="CDD" id="cd01040">
    <property type="entry name" value="Mb-like"/>
    <property type="match status" value="1"/>
</dbReference>
<keyword evidence="3" id="KW-0408">Iron</keyword>
<evidence type="ECO:0000256" key="1">
    <source>
        <dbReference type="ARBA" id="ARBA00022617"/>
    </source>
</evidence>
<keyword evidence="1" id="KW-0349">Heme</keyword>